<sequence>MPPPPRGAGCLAISGTAKAALVAYSDARLTAARTPPPRGRWAWALPAPLAGADCLSRPAAAGVKKTIEGNGTV</sequence>
<dbReference type="EMBL" id="JANPWB010000009">
    <property type="protein sequence ID" value="KAJ1158435.1"/>
    <property type="molecule type" value="Genomic_DNA"/>
</dbReference>
<evidence type="ECO:0000313" key="1">
    <source>
        <dbReference type="EMBL" id="KAJ1158435.1"/>
    </source>
</evidence>
<reference evidence="1" key="1">
    <citation type="journal article" date="2022" name="bioRxiv">
        <title>Sequencing and chromosome-scale assembly of the giantPleurodeles waltlgenome.</title>
        <authorList>
            <person name="Brown T."/>
            <person name="Elewa A."/>
            <person name="Iarovenko S."/>
            <person name="Subramanian E."/>
            <person name="Araus A.J."/>
            <person name="Petzold A."/>
            <person name="Susuki M."/>
            <person name="Suzuki K.-i.T."/>
            <person name="Hayashi T."/>
            <person name="Toyoda A."/>
            <person name="Oliveira C."/>
            <person name="Osipova E."/>
            <person name="Leigh N.D."/>
            <person name="Simon A."/>
            <person name="Yun M.H."/>
        </authorList>
    </citation>
    <scope>NUCLEOTIDE SEQUENCE</scope>
    <source>
        <strain evidence="1">20211129_DDA</strain>
        <tissue evidence="1">Liver</tissue>
    </source>
</reference>
<organism evidence="1 2">
    <name type="scientific">Pleurodeles waltl</name>
    <name type="common">Iberian ribbed newt</name>
    <dbReference type="NCBI Taxonomy" id="8319"/>
    <lineage>
        <taxon>Eukaryota</taxon>
        <taxon>Metazoa</taxon>
        <taxon>Chordata</taxon>
        <taxon>Craniata</taxon>
        <taxon>Vertebrata</taxon>
        <taxon>Euteleostomi</taxon>
        <taxon>Amphibia</taxon>
        <taxon>Batrachia</taxon>
        <taxon>Caudata</taxon>
        <taxon>Salamandroidea</taxon>
        <taxon>Salamandridae</taxon>
        <taxon>Pleurodelinae</taxon>
        <taxon>Pleurodeles</taxon>
    </lineage>
</organism>
<proteinExistence type="predicted"/>
<dbReference type="Proteomes" id="UP001066276">
    <property type="component" value="Chromosome 5"/>
</dbReference>
<keyword evidence="2" id="KW-1185">Reference proteome</keyword>
<evidence type="ECO:0000313" key="2">
    <source>
        <dbReference type="Proteomes" id="UP001066276"/>
    </source>
</evidence>
<comment type="caution">
    <text evidence="1">The sequence shown here is derived from an EMBL/GenBank/DDBJ whole genome shotgun (WGS) entry which is preliminary data.</text>
</comment>
<name>A0AAV7S5B8_PLEWA</name>
<gene>
    <name evidence="1" type="ORF">NDU88_011123</name>
</gene>
<accession>A0AAV7S5B8</accession>
<dbReference type="AlphaFoldDB" id="A0AAV7S5B8"/>
<protein>
    <submittedName>
        <fullName evidence="1">Uncharacterized protein</fullName>
    </submittedName>
</protein>